<dbReference type="PRINTS" id="PR01506">
    <property type="entry name" value="TATBPROTEIN"/>
</dbReference>
<keyword evidence="13" id="KW-1185">Reference proteome</keyword>
<comment type="subunit">
    <text evidence="9">The Tat system comprises two distinct complexes: a TatABC complex, containing multiple copies of TatA, TatB and TatC subunits, and a separate TatA complex, containing only TatA subunits. Substrates initially bind to the TatABC complex, which probably triggers association of the separate TatA complex to form the active translocon.</text>
</comment>
<keyword evidence="6 9" id="KW-1133">Transmembrane helix</keyword>
<dbReference type="Proteomes" id="UP000298213">
    <property type="component" value="Unassembled WGS sequence"/>
</dbReference>
<keyword evidence="8 9" id="KW-0472">Membrane</keyword>
<keyword evidence="5 9" id="KW-0653">Protein transport</keyword>
<evidence type="ECO:0000256" key="6">
    <source>
        <dbReference type="ARBA" id="ARBA00022989"/>
    </source>
</evidence>
<dbReference type="RefSeq" id="WP_135086921.1">
    <property type="nucleotide sequence ID" value="NZ_SPDV01000020.1"/>
</dbReference>
<evidence type="ECO:0000256" key="1">
    <source>
        <dbReference type="ARBA" id="ARBA00004167"/>
    </source>
</evidence>
<evidence type="ECO:0000256" key="9">
    <source>
        <dbReference type="HAMAP-Rule" id="MF_00237"/>
    </source>
</evidence>
<evidence type="ECO:0000256" key="8">
    <source>
        <dbReference type="ARBA" id="ARBA00023136"/>
    </source>
</evidence>
<evidence type="ECO:0000256" key="11">
    <source>
        <dbReference type="SAM" id="Phobius"/>
    </source>
</evidence>
<keyword evidence="3 9" id="KW-1003">Cell membrane</keyword>
<protein>
    <recommendedName>
        <fullName evidence="9">Sec-independent protein translocase protein TatB</fullName>
    </recommendedName>
</protein>
<dbReference type="InterPro" id="IPR018448">
    <property type="entry name" value="TatB"/>
</dbReference>
<evidence type="ECO:0000313" key="13">
    <source>
        <dbReference type="Proteomes" id="UP000298213"/>
    </source>
</evidence>
<keyword evidence="7 9" id="KW-0811">Translocation</keyword>
<dbReference type="InterPro" id="IPR003369">
    <property type="entry name" value="TatA/B/E"/>
</dbReference>
<reference evidence="12 13" key="1">
    <citation type="submission" date="2019-03" db="EMBL/GenBank/DDBJ databases">
        <title>Genome sequence of Sphingomonas sp. 17J27-24.</title>
        <authorList>
            <person name="Kim M."/>
            <person name="Maeng S."/>
            <person name="Sathiyaraj S."/>
        </authorList>
    </citation>
    <scope>NUCLEOTIDE SEQUENCE [LARGE SCALE GENOMIC DNA]</scope>
    <source>
        <strain evidence="12 13">17J27-24</strain>
    </source>
</reference>
<comment type="subcellular location">
    <subcellularLocation>
        <location evidence="9">Cell membrane</location>
        <topology evidence="9">Single-pass membrane protein</topology>
    </subcellularLocation>
    <subcellularLocation>
        <location evidence="1">Membrane</location>
        <topology evidence="1">Single-pass membrane protein</topology>
    </subcellularLocation>
</comment>
<dbReference type="Gene3D" id="1.20.5.3310">
    <property type="match status" value="1"/>
</dbReference>
<gene>
    <name evidence="9 12" type="primary">tatB</name>
    <name evidence="12" type="ORF">E2493_11615</name>
</gene>
<keyword evidence="4 9" id="KW-0812">Transmembrane</keyword>
<dbReference type="Pfam" id="PF02416">
    <property type="entry name" value="TatA_B_E"/>
    <property type="match status" value="1"/>
</dbReference>
<dbReference type="NCBIfam" id="TIGR01410">
    <property type="entry name" value="tatB"/>
    <property type="match status" value="1"/>
</dbReference>
<comment type="function">
    <text evidence="9">Part of the twin-arginine translocation (Tat) system that transports large folded proteins containing a characteristic twin-arginine motif in their signal peptide across membranes. Together with TatC, TatB is part of a receptor directly interacting with Tat signal peptides. TatB may form an oligomeric binding site that transiently accommodates folded Tat precursor proteins before their translocation.</text>
</comment>
<dbReference type="OrthoDB" id="7206969at2"/>
<feature type="transmembrane region" description="Helical" evidence="11">
    <location>
        <begin position="6"/>
        <end position="22"/>
    </location>
</feature>
<dbReference type="HAMAP" id="MF_00237">
    <property type="entry name" value="TatB"/>
    <property type="match status" value="1"/>
</dbReference>
<keyword evidence="2 9" id="KW-0813">Transport</keyword>
<evidence type="ECO:0000256" key="5">
    <source>
        <dbReference type="ARBA" id="ARBA00022927"/>
    </source>
</evidence>
<comment type="similarity">
    <text evidence="9">Belongs to the TatB family.</text>
</comment>
<evidence type="ECO:0000256" key="3">
    <source>
        <dbReference type="ARBA" id="ARBA00022475"/>
    </source>
</evidence>
<dbReference type="EMBL" id="SPDV01000020">
    <property type="protein sequence ID" value="TFI58046.1"/>
    <property type="molecule type" value="Genomic_DNA"/>
</dbReference>
<evidence type="ECO:0000256" key="7">
    <source>
        <dbReference type="ARBA" id="ARBA00023010"/>
    </source>
</evidence>
<evidence type="ECO:0000256" key="4">
    <source>
        <dbReference type="ARBA" id="ARBA00022692"/>
    </source>
</evidence>
<comment type="caution">
    <text evidence="12">The sequence shown here is derived from an EMBL/GenBank/DDBJ whole genome shotgun (WGS) entry which is preliminary data.</text>
</comment>
<dbReference type="GO" id="GO:0043953">
    <property type="term" value="P:protein transport by the Tat complex"/>
    <property type="evidence" value="ECO:0007669"/>
    <property type="project" value="UniProtKB-UniRule"/>
</dbReference>
<evidence type="ECO:0000256" key="10">
    <source>
        <dbReference type="SAM" id="MobiDB-lite"/>
    </source>
</evidence>
<evidence type="ECO:0000256" key="2">
    <source>
        <dbReference type="ARBA" id="ARBA00022448"/>
    </source>
</evidence>
<name>A0A4Y8ZUB3_9SPHN</name>
<accession>A0A4Y8ZUB3</accession>
<dbReference type="GO" id="GO:0008320">
    <property type="term" value="F:protein transmembrane transporter activity"/>
    <property type="evidence" value="ECO:0007669"/>
    <property type="project" value="UniProtKB-UniRule"/>
</dbReference>
<evidence type="ECO:0000313" key="12">
    <source>
        <dbReference type="EMBL" id="TFI58046.1"/>
    </source>
</evidence>
<dbReference type="GO" id="GO:0033281">
    <property type="term" value="C:TAT protein transport complex"/>
    <property type="evidence" value="ECO:0007669"/>
    <property type="project" value="UniProtKB-UniRule"/>
</dbReference>
<sequence length="171" mass="18009">MFDIGYSELLVVAIVALVVIGPKDLPRVMRTVGQWVGRARGMARHFRSGIDTMIREAELEEMEQKWRAENERIMREHPAAASWDDPVALPPPAAGDAEADAGEIIPATVPAPDPGNVMLPIEPPAAAEPASSAPAAPPPADDGQLSLLPPDPAPPRGASEGEGGAVRRPLP</sequence>
<proteinExistence type="inferred from homology"/>
<dbReference type="PANTHER" id="PTHR33162">
    <property type="entry name" value="SEC-INDEPENDENT PROTEIN TRANSLOCASE PROTEIN TATA, CHLOROPLASTIC"/>
    <property type="match status" value="1"/>
</dbReference>
<dbReference type="AlphaFoldDB" id="A0A4Y8ZUB3"/>
<feature type="compositionally biased region" description="Low complexity" evidence="10">
    <location>
        <begin position="124"/>
        <end position="134"/>
    </location>
</feature>
<organism evidence="12 13">
    <name type="scientific">Sphingomonas parva</name>
    <dbReference type="NCBI Taxonomy" id="2555898"/>
    <lineage>
        <taxon>Bacteria</taxon>
        <taxon>Pseudomonadati</taxon>
        <taxon>Pseudomonadota</taxon>
        <taxon>Alphaproteobacteria</taxon>
        <taxon>Sphingomonadales</taxon>
        <taxon>Sphingomonadaceae</taxon>
        <taxon>Sphingomonas</taxon>
    </lineage>
</organism>
<feature type="region of interest" description="Disordered" evidence="10">
    <location>
        <begin position="76"/>
        <end position="171"/>
    </location>
</feature>
<dbReference type="PANTHER" id="PTHR33162:SF1">
    <property type="entry name" value="SEC-INDEPENDENT PROTEIN TRANSLOCASE PROTEIN TATA, CHLOROPLASTIC"/>
    <property type="match status" value="1"/>
</dbReference>